<dbReference type="InterPro" id="IPR036156">
    <property type="entry name" value="Beta-gal/glucu_dom_sf"/>
</dbReference>
<proteinExistence type="predicted"/>
<dbReference type="InterPro" id="IPR013783">
    <property type="entry name" value="Ig-like_fold"/>
</dbReference>
<evidence type="ECO:0000256" key="1">
    <source>
        <dbReference type="ARBA" id="ARBA00000829"/>
    </source>
</evidence>
<dbReference type="GO" id="GO:0004567">
    <property type="term" value="F:beta-mannosidase activity"/>
    <property type="evidence" value="ECO:0007669"/>
    <property type="project" value="UniProtKB-EC"/>
</dbReference>
<keyword evidence="6" id="KW-0325">Glycoprotein</keyword>
<evidence type="ECO:0000256" key="5">
    <source>
        <dbReference type="ARBA" id="ARBA00022801"/>
    </source>
</evidence>
<keyword evidence="12" id="KW-1185">Reference proteome</keyword>
<accession>A0A4P9W2D2</accession>
<dbReference type="EMBL" id="KZ998256">
    <property type="protein sequence ID" value="RKO86371.1"/>
    <property type="molecule type" value="Genomic_DNA"/>
</dbReference>
<dbReference type="AlphaFoldDB" id="A0A4P9W2D2"/>
<keyword evidence="5" id="KW-0378">Hydrolase</keyword>
<dbReference type="GO" id="GO:0006516">
    <property type="term" value="P:glycoprotein catabolic process"/>
    <property type="evidence" value="ECO:0007669"/>
    <property type="project" value="TreeGrafter"/>
</dbReference>
<evidence type="ECO:0000256" key="7">
    <source>
        <dbReference type="ARBA" id="ARBA00023228"/>
    </source>
</evidence>
<dbReference type="Pfam" id="PF22666">
    <property type="entry name" value="Glyco_hydro_2_N2"/>
    <property type="match status" value="1"/>
</dbReference>
<name>A0A4P9W2D2_9FUNG</name>
<keyword evidence="7" id="KW-0458">Lysosome</keyword>
<dbReference type="SUPFAM" id="SSF49785">
    <property type="entry name" value="Galactose-binding domain-like"/>
    <property type="match status" value="1"/>
</dbReference>
<evidence type="ECO:0000256" key="9">
    <source>
        <dbReference type="ARBA" id="ARBA00033445"/>
    </source>
</evidence>
<dbReference type="Gene3D" id="2.60.40.10">
    <property type="entry name" value="Immunoglobulins"/>
    <property type="match status" value="1"/>
</dbReference>
<evidence type="ECO:0000256" key="8">
    <source>
        <dbReference type="ARBA" id="ARBA00023295"/>
    </source>
</evidence>
<feature type="non-terminal residue" evidence="11">
    <location>
        <position position="379"/>
    </location>
</feature>
<dbReference type="FunFam" id="2.60.120.260:FF:000060">
    <property type="entry name" value="Probable beta-mannosidase"/>
    <property type="match status" value="1"/>
</dbReference>
<keyword evidence="8" id="KW-0326">Glycosidase</keyword>
<protein>
    <recommendedName>
        <fullName evidence="3">beta-mannosidase</fullName>
        <ecNumber evidence="3">3.2.1.25</ecNumber>
    </recommendedName>
    <alternativeName>
        <fullName evidence="9">Mannanase</fullName>
    </alternativeName>
</protein>
<evidence type="ECO:0000256" key="6">
    <source>
        <dbReference type="ARBA" id="ARBA00023180"/>
    </source>
</evidence>
<evidence type="ECO:0000256" key="2">
    <source>
        <dbReference type="ARBA" id="ARBA00004371"/>
    </source>
</evidence>
<gene>
    <name evidence="11" type="ORF">BDK51DRAFT_32713</name>
</gene>
<sequence length="379" mass="42065">MTLPADSPKGTWRRCLDGDAWLVRNGDGDVQVDAVVPGQVHLDLHRAGKIDDPYFRENYVKYRWIALANWTYTTKFTIEKTDPMLGCGKALLTFHGLDTRATITLNGHLIGHTDNQFRRYAFGVAGHLRAGENELIVAFESAAAYANAEAAAYPYAVPDGFAEEQHGEPNRNFIRKEQCSFSWDWGPGFLPCGIWKSVELVGMSASTHVTDVVPDVVKQGADFVVKVKIFAESDHPLTHTVVKAEIEGVVAVETVFGDGSYAEVHLTVPSDKIKLWYPSGYGPQPLYSLRIDLPNSTRTRRIGFRTAELVQTRFEGQRGTGFGFRVNGVDIFAKGTNFIPADAFEGRVGAREMRILLLSCKEANMNMVRVWGGGIYQQD</sequence>
<dbReference type="InterPro" id="IPR054593">
    <property type="entry name" value="Beta-mannosidase-like_N2"/>
</dbReference>
<dbReference type="OrthoDB" id="2866996at2759"/>
<organism evidence="11 12">
    <name type="scientific">Blyttiomyces helicus</name>
    <dbReference type="NCBI Taxonomy" id="388810"/>
    <lineage>
        <taxon>Eukaryota</taxon>
        <taxon>Fungi</taxon>
        <taxon>Fungi incertae sedis</taxon>
        <taxon>Chytridiomycota</taxon>
        <taxon>Chytridiomycota incertae sedis</taxon>
        <taxon>Chytridiomycetes</taxon>
        <taxon>Chytridiomycetes incertae sedis</taxon>
        <taxon>Blyttiomyces</taxon>
    </lineage>
</organism>
<dbReference type="Proteomes" id="UP000269721">
    <property type="component" value="Unassembled WGS sequence"/>
</dbReference>
<dbReference type="SUPFAM" id="SSF51445">
    <property type="entry name" value="(Trans)glycosidases"/>
    <property type="match status" value="1"/>
</dbReference>
<comment type="subcellular location">
    <subcellularLocation>
        <location evidence="2">Lysosome</location>
    </subcellularLocation>
</comment>
<dbReference type="SUPFAM" id="SSF49303">
    <property type="entry name" value="beta-Galactosidase/glucuronidase domain"/>
    <property type="match status" value="1"/>
</dbReference>
<dbReference type="Gene3D" id="2.60.120.260">
    <property type="entry name" value="Galactose-binding domain-like"/>
    <property type="match status" value="1"/>
</dbReference>
<keyword evidence="4" id="KW-0732">Signal</keyword>
<dbReference type="Gene3D" id="3.20.20.80">
    <property type="entry name" value="Glycosidases"/>
    <property type="match status" value="1"/>
</dbReference>
<dbReference type="InterPro" id="IPR008979">
    <property type="entry name" value="Galactose-bd-like_sf"/>
</dbReference>
<evidence type="ECO:0000313" key="12">
    <source>
        <dbReference type="Proteomes" id="UP000269721"/>
    </source>
</evidence>
<evidence type="ECO:0000256" key="4">
    <source>
        <dbReference type="ARBA" id="ARBA00022729"/>
    </source>
</evidence>
<feature type="domain" description="Beta-mannosidase-like galactose-binding" evidence="10">
    <location>
        <begin position="21"/>
        <end position="196"/>
    </location>
</feature>
<reference evidence="12" key="1">
    <citation type="journal article" date="2018" name="Nat. Microbiol.">
        <title>Leveraging single-cell genomics to expand the fungal tree of life.</title>
        <authorList>
            <person name="Ahrendt S.R."/>
            <person name="Quandt C.A."/>
            <person name="Ciobanu D."/>
            <person name="Clum A."/>
            <person name="Salamov A."/>
            <person name="Andreopoulos B."/>
            <person name="Cheng J.F."/>
            <person name="Woyke T."/>
            <person name="Pelin A."/>
            <person name="Henrissat B."/>
            <person name="Reynolds N.K."/>
            <person name="Benny G.L."/>
            <person name="Smith M.E."/>
            <person name="James T.Y."/>
            <person name="Grigoriev I.V."/>
        </authorList>
    </citation>
    <scope>NUCLEOTIDE SEQUENCE [LARGE SCALE GENOMIC DNA]</scope>
</reference>
<evidence type="ECO:0000313" key="11">
    <source>
        <dbReference type="EMBL" id="RKO86371.1"/>
    </source>
</evidence>
<comment type="catalytic activity">
    <reaction evidence="1">
        <text>Hydrolysis of terminal, non-reducing beta-D-mannose residues in beta-D-mannosides.</text>
        <dbReference type="EC" id="3.2.1.25"/>
    </reaction>
</comment>
<evidence type="ECO:0000256" key="3">
    <source>
        <dbReference type="ARBA" id="ARBA00012754"/>
    </source>
</evidence>
<dbReference type="PANTHER" id="PTHR43730">
    <property type="entry name" value="BETA-MANNOSIDASE"/>
    <property type="match status" value="1"/>
</dbReference>
<dbReference type="InterPro" id="IPR017853">
    <property type="entry name" value="GH"/>
</dbReference>
<evidence type="ECO:0000259" key="10">
    <source>
        <dbReference type="Pfam" id="PF22666"/>
    </source>
</evidence>
<dbReference type="InterPro" id="IPR050887">
    <property type="entry name" value="Beta-mannosidase_GH2"/>
</dbReference>
<dbReference type="EC" id="3.2.1.25" evidence="3"/>
<dbReference type="PANTHER" id="PTHR43730:SF1">
    <property type="entry name" value="BETA-MANNOSIDASE"/>
    <property type="match status" value="1"/>
</dbReference>